<dbReference type="PANTHER" id="PTHR30579:SF3">
    <property type="entry name" value="TRANSCRIPTIONAL REGULATORY PROTEIN"/>
    <property type="match status" value="1"/>
</dbReference>
<dbReference type="Proteomes" id="UP000045039">
    <property type="component" value="Unassembled WGS sequence"/>
</dbReference>
<dbReference type="EMBL" id="NSNE01000009">
    <property type="protein sequence ID" value="RPM14218.1"/>
    <property type="molecule type" value="Genomic_DNA"/>
</dbReference>
<keyword evidence="2" id="KW-0805">Transcription regulation</keyword>
<dbReference type="InterPro" id="IPR005119">
    <property type="entry name" value="LysR_subst-bd"/>
</dbReference>
<evidence type="ECO:0000313" key="10">
    <source>
        <dbReference type="Proteomes" id="UP000284767"/>
    </source>
</evidence>
<dbReference type="RefSeq" id="WP_003117815.1">
    <property type="nucleotide sequence ID" value="NZ_AP014839.1"/>
</dbReference>
<dbReference type="SUPFAM" id="SSF46785">
    <property type="entry name" value="Winged helix' DNA-binding domain"/>
    <property type="match status" value="1"/>
</dbReference>
<reference evidence="9" key="2">
    <citation type="submission" date="2015-06" db="EMBL/GenBank/DDBJ databases">
        <authorList>
            <person name="Radhakrishnan Rajesh"/>
            <person name="Underwood Anthony"/>
            <person name="Al-Shahib Ali"/>
        </authorList>
    </citation>
    <scope>NUCLEOTIDE SEQUENCE [LARGE SCALE GENOMIC DNA]</scope>
    <source>
        <strain evidence="9">P19_London_7_VIM_2_05_10</strain>
    </source>
</reference>
<proteinExistence type="inferred from homology"/>
<organism evidence="8 10">
    <name type="scientific">Pseudomonas aeruginosa</name>
    <dbReference type="NCBI Taxonomy" id="287"/>
    <lineage>
        <taxon>Bacteria</taxon>
        <taxon>Pseudomonadati</taxon>
        <taxon>Pseudomonadota</taxon>
        <taxon>Gammaproteobacteria</taxon>
        <taxon>Pseudomonadales</taxon>
        <taxon>Pseudomonadaceae</taxon>
        <taxon>Pseudomonas</taxon>
    </lineage>
</organism>
<evidence type="ECO:0000256" key="1">
    <source>
        <dbReference type="ARBA" id="ARBA00009437"/>
    </source>
</evidence>
<accession>A0A0D7M8T9</accession>
<dbReference type="GO" id="GO:0003700">
    <property type="term" value="F:DNA-binding transcription factor activity"/>
    <property type="evidence" value="ECO:0007669"/>
    <property type="project" value="InterPro"/>
</dbReference>
<dbReference type="EMBL" id="CVVU01000225">
    <property type="protein sequence ID" value="CRP51105.1"/>
    <property type="molecule type" value="Genomic_DNA"/>
</dbReference>
<keyword evidence="3" id="KW-0238">DNA-binding</keyword>
<protein>
    <submittedName>
        <fullName evidence="6">Chromosome initiation inhibitor</fullName>
    </submittedName>
    <submittedName>
        <fullName evidence="8">LysR family transcriptional regulator</fullName>
    </submittedName>
</protein>
<name>A0A0D7M8T9_PSEAI</name>
<keyword evidence="4" id="KW-0804">Transcription</keyword>
<comment type="similarity">
    <text evidence="1">Belongs to the LysR transcriptional regulatory family.</text>
</comment>
<reference evidence="6" key="1">
    <citation type="submission" date="2015-06" db="EMBL/GenBank/DDBJ databases">
        <authorList>
            <person name="Radhakrishnan R."/>
            <person name="Underwood A."/>
            <person name="Al-Shahib A."/>
        </authorList>
    </citation>
    <scope>NUCLEOTIDE SEQUENCE</scope>
    <source>
        <strain evidence="6">P19_London_7_VIM_2_05_10</strain>
    </source>
</reference>
<dbReference type="PROSITE" id="PS50931">
    <property type="entry name" value="HTH_LYSR"/>
    <property type="match status" value="1"/>
</dbReference>
<dbReference type="Proteomes" id="UP000644192">
    <property type="component" value="Unassembled WGS sequence"/>
</dbReference>
<sequence length="298" mass="32949">MQKMNAPLQYRLDHADLALVLALVRGGSLARAAELLRVDVSTVFRAIRRLEKNLGKALFDKSRSGYLANQTARRLAQQAELAEQALEAARIGLELEREVLSGTVRMTCSDAVLHGLLLPALARFMPGYPALQLELATSNDFANLSRRDADIALRMTRTPPEHLVGRNLGEVRYVLCASERYLEGRDATEPAMLHWIAPDDFLPDHPSVVWRRRHYPGVLPAYRCNGVLAVAEMARAGLGLAAIPAYLLRDGDGLRVLDADLEGCASALWLLTRPDCRALRSVVALFDELGRHVRLGDE</sequence>
<evidence type="ECO:0000256" key="4">
    <source>
        <dbReference type="ARBA" id="ARBA00023163"/>
    </source>
</evidence>
<gene>
    <name evidence="6" type="primary">iciA_2</name>
    <name evidence="7" type="ORF">GUL26_31310</name>
    <name evidence="8" type="ORF">IPC1295_16510</name>
    <name evidence="6" type="ORF">PAERUG_P19_London_7_VIM_2_05_10_04688</name>
</gene>
<dbReference type="Proteomes" id="UP000284767">
    <property type="component" value="Unassembled WGS sequence"/>
</dbReference>
<dbReference type="InterPro" id="IPR000847">
    <property type="entry name" value="LysR_HTH_N"/>
</dbReference>
<reference evidence="7" key="5">
    <citation type="submission" date="2020-01" db="EMBL/GenBank/DDBJ databases">
        <title>Bacteria Cultured from War Wounds Associated with the Conflict in Eastern Ukraine.</title>
        <authorList>
            <person name="Snesrud E."/>
            <person name="Galac M.R."/>
            <person name="Mc Gann P."/>
            <person name="Valentine K."/>
            <person name="Viacheslav K."/>
        </authorList>
    </citation>
    <scope>NUCLEOTIDE SEQUENCE</scope>
    <source>
        <strain evidence="7">VNMU148</strain>
    </source>
</reference>
<evidence type="ECO:0000256" key="2">
    <source>
        <dbReference type="ARBA" id="ARBA00023015"/>
    </source>
</evidence>
<dbReference type="Gene3D" id="1.10.10.10">
    <property type="entry name" value="Winged helix-like DNA-binding domain superfamily/Winged helix DNA-binding domain"/>
    <property type="match status" value="1"/>
</dbReference>
<reference evidence="8 10" key="4">
    <citation type="submission" date="2019-01" db="EMBL/GenBank/DDBJ databases">
        <title>The Pseudomonas aeruginosa pan-genome provides new insights on its population structure, horizontal gene transfer and pathogenicity.</title>
        <authorList>
            <person name="Freschi L."/>
            <person name="Vincent A.T."/>
            <person name="Jeukens J."/>
            <person name="Emond-Rheault J.-G."/>
            <person name="Kukavica-Ibrulj I."/>
            <person name="Dupont M.-J."/>
            <person name="Charette S.J."/>
            <person name="Boyle B."/>
            <person name="Levesque R.C."/>
        </authorList>
    </citation>
    <scope>NUCLEOTIDE SEQUENCE [LARGE SCALE GENOMIC DNA]</scope>
    <source>
        <strain evidence="8 10">PA-W36</strain>
    </source>
</reference>
<dbReference type="Pfam" id="PF03466">
    <property type="entry name" value="LysR_substrate"/>
    <property type="match status" value="1"/>
</dbReference>
<evidence type="ECO:0000259" key="5">
    <source>
        <dbReference type="PROSITE" id="PS50931"/>
    </source>
</evidence>
<dbReference type="PANTHER" id="PTHR30579">
    <property type="entry name" value="TRANSCRIPTIONAL REGULATOR"/>
    <property type="match status" value="1"/>
</dbReference>
<evidence type="ECO:0000313" key="7">
    <source>
        <dbReference type="EMBL" id="MZZ16758.1"/>
    </source>
</evidence>
<evidence type="ECO:0000256" key="3">
    <source>
        <dbReference type="ARBA" id="ARBA00023125"/>
    </source>
</evidence>
<dbReference type="InterPro" id="IPR036390">
    <property type="entry name" value="WH_DNA-bd_sf"/>
</dbReference>
<evidence type="ECO:0000313" key="9">
    <source>
        <dbReference type="Proteomes" id="UP000045039"/>
    </source>
</evidence>
<comment type="caution">
    <text evidence="8">The sequence shown here is derived from an EMBL/GenBank/DDBJ whole genome shotgun (WGS) entry which is preliminary data.</text>
</comment>
<dbReference type="Gene3D" id="3.40.190.290">
    <property type="match status" value="1"/>
</dbReference>
<dbReference type="AlphaFoldDB" id="A0A0D7M8T9"/>
<reference evidence="8 10" key="3">
    <citation type="submission" date="2017-08" db="EMBL/GenBank/DDBJ databases">
        <authorList>
            <person name="Feschi L."/>
            <person name="Jeukens J."/>
            <person name="Emond-Rheault J.-G."/>
            <person name="Kukavica-Ibrulj I."/>
            <person name="Boyle B."/>
            <person name="Levesque R.C."/>
        </authorList>
    </citation>
    <scope>NUCLEOTIDE SEQUENCE [LARGE SCALE GENOMIC DNA]</scope>
    <source>
        <strain evidence="8 10">PA-W36</strain>
    </source>
</reference>
<dbReference type="SUPFAM" id="SSF53850">
    <property type="entry name" value="Periplasmic binding protein-like II"/>
    <property type="match status" value="1"/>
</dbReference>
<evidence type="ECO:0000313" key="8">
    <source>
        <dbReference type="EMBL" id="RPM14218.1"/>
    </source>
</evidence>
<dbReference type="EMBL" id="WXZT01000033">
    <property type="protein sequence ID" value="MZZ16758.1"/>
    <property type="molecule type" value="Genomic_DNA"/>
</dbReference>
<dbReference type="InterPro" id="IPR050176">
    <property type="entry name" value="LTTR"/>
</dbReference>
<feature type="domain" description="HTH lysR-type" evidence="5">
    <location>
        <begin position="12"/>
        <end position="69"/>
    </location>
</feature>
<accession>A0A1S1C4H1</accession>
<dbReference type="Pfam" id="PF00126">
    <property type="entry name" value="HTH_1"/>
    <property type="match status" value="1"/>
</dbReference>
<evidence type="ECO:0000313" key="6">
    <source>
        <dbReference type="EMBL" id="CRP51105.1"/>
    </source>
</evidence>
<dbReference type="GO" id="GO:0003677">
    <property type="term" value="F:DNA binding"/>
    <property type="evidence" value="ECO:0007669"/>
    <property type="project" value="UniProtKB-KW"/>
</dbReference>
<dbReference type="InterPro" id="IPR036388">
    <property type="entry name" value="WH-like_DNA-bd_sf"/>
</dbReference>